<evidence type="ECO:0000313" key="2">
    <source>
        <dbReference type="Proteomes" id="UP000275408"/>
    </source>
</evidence>
<accession>A0A3M6TMF3</accession>
<comment type="caution">
    <text evidence="1">The sequence shown here is derived from an EMBL/GenBank/DDBJ whole genome shotgun (WGS) entry which is preliminary data.</text>
</comment>
<name>A0A3M6TMF3_POCDA</name>
<dbReference type="EMBL" id="RCHS01003339">
    <property type="protein sequence ID" value="RMX42540.1"/>
    <property type="molecule type" value="Genomic_DNA"/>
</dbReference>
<organism evidence="1 2">
    <name type="scientific">Pocillopora damicornis</name>
    <name type="common">Cauliflower coral</name>
    <name type="synonym">Millepora damicornis</name>
    <dbReference type="NCBI Taxonomy" id="46731"/>
    <lineage>
        <taxon>Eukaryota</taxon>
        <taxon>Metazoa</taxon>
        <taxon>Cnidaria</taxon>
        <taxon>Anthozoa</taxon>
        <taxon>Hexacorallia</taxon>
        <taxon>Scleractinia</taxon>
        <taxon>Astrocoeniina</taxon>
        <taxon>Pocilloporidae</taxon>
        <taxon>Pocillopora</taxon>
    </lineage>
</organism>
<protein>
    <submittedName>
        <fullName evidence="1">Uncharacterized protein</fullName>
    </submittedName>
</protein>
<evidence type="ECO:0000313" key="1">
    <source>
        <dbReference type="EMBL" id="RMX42540.1"/>
    </source>
</evidence>
<reference evidence="1 2" key="1">
    <citation type="journal article" date="2018" name="Sci. Rep.">
        <title>Comparative analysis of the Pocillopora damicornis genome highlights role of immune system in coral evolution.</title>
        <authorList>
            <person name="Cunning R."/>
            <person name="Bay R.A."/>
            <person name="Gillette P."/>
            <person name="Baker A.C."/>
            <person name="Traylor-Knowles N."/>
        </authorList>
    </citation>
    <scope>NUCLEOTIDE SEQUENCE [LARGE SCALE GENOMIC DNA]</scope>
    <source>
        <strain evidence="1">RSMAS</strain>
        <tissue evidence="1">Whole animal</tissue>
    </source>
</reference>
<sequence length="90" mass="10070">MVEKGEIKKIRRAYYVAGATNDVSYKNNTHVPGISILYFQKDVAVWPNGRVSIVDIEEILLFNVVGLMLRTGSEGGCYEHIPLDKLGEDN</sequence>
<proteinExistence type="predicted"/>
<gene>
    <name evidence="1" type="ORF">pdam_00016722</name>
</gene>
<dbReference type="Proteomes" id="UP000275408">
    <property type="component" value="Unassembled WGS sequence"/>
</dbReference>
<keyword evidence="2" id="KW-1185">Reference proteome</keyword>
<dbReference type="AlphaFoldDB" id="A0A3M6TMF3"/>